<dbReference type="KEGG" id="psco:LY89DRAFT_742271"/>
<dbReference type="Proteomes" id="UP000070700">
    <property type="component" value="Unassembled WGS sequence"/>
</dbReference>
<dbReference type="STRING" id="149040.A0A132B6E9"/>
<dbReference type="PANTHER" id="PTHR35186">
    <property type="entry name" value="ANK_REP_REGION DOMAIN-CONTAINING PROTEIN"/>
    <property type="match status" value="1"/>
</dbReference>
<dbReference type="PANTHER" id="PTHR35186:SF4">
    <property type="entry name" value="PRION-INHIBITION AND PROPAGATION HELO DOMAIN-CONTAINING PROTEIN"/>
    <property type="match status" value="1"/>
</dbReference>
<accession>A0A132B6E9</accession>
<feature type="domain" description="DUF7580" evidence="2">
    <location>
        <begin position="391"/>
        <end position="544"/>
    </location>
</feature>
<gene>
    <name evidence="3" type="ORF">LY89DRAFT_742271</name>
</gene>
<dbReference type="RefSeq" id="XP_018062330.1">
    <property type="nucleotide sequence ID" value="XM_018220804.1"/>
</dbReference>
<dbReference type="OrthoDB" id="3565018at2759"/>
<feature type="signal peptide" evidence="1">
    <location>
        <begin position="1"/>
        <end position="20"/>
    </location>
</feature>
<dbReference type="AlphaFoldDB" id="A0A132B6E9"/>
<dbReference type="Pfam" id="PF24476">
    <property type="entry name" value="DUF7580"/>
    <property type="match status" value="1"/>
</dbReference>
<proteinExistence type="predicted"/>
<protein>
    <recommendedName>
        <fullName evidence="2">DUF7580 domain-containing protein</fullName>
    </recommendedName>
</protein>
<sequence length="552" mass="61254">MSGVEIAGFVLAAFPLLISALEHYRETAEVLEGWWNIKTEYKKCMRNIKYHQIVFEENLEELLLPLIADEEKLQRLLQNPGGHEWDDTELEKILQKRMPKTYSVYLDTIKMMAKTQKSPGLVAHVSSSLGFHGQVIKIAFSKTVLNQLFEDFGCYNARLRDILGSSDRLATIRKCHKSLKGRSSLSQKNMAPWQHRLQAPHEGMVMPMLVLPSSQFVASASTYLIDQLSSCFLVYVSSQATPSTTSVGSFQKLNASSASNSPASATTTSTQRISKLDRAFLMKKLRWSRSTDVAGSSGHHAGLTTSSSPFSPTCMAASSSSSSTTVIVTENTPIGLTLVTDDVATTEQADHSMIANLCSKIATSEDLSSFGYLKEEALEYSVKPLFKASKQPQLHSSWSKNDILFVCDANDKSKIHMDKPYVSRPVTGTLTNDATSTPLSQPDRTFQESIHNLGIMLLELCFGKTIEDHELCAGIEIEDERIKQALLYGIASKWAQDVVGETGLGYSDAVEWCLHYRLESCLDGGASEKWREDMVEKVVEPLKECYDQLITI</sequence>
<evidence type="ECO:0000256" key="1">
    <source>
        <dbReference type="SAM" id="SignalP"/>
    </source>
</evidence>
<dbReference type="EMBL" id="KQ947437">
    <property type="protein sequence ID" value="KUJ07975.1"/>
    <property type="molecule type" value="Genomic_DNA"/>
</dbReference>
<keyword evidence="4" id="KW-1185">Reference proteome</keyword>
<feature type="chain" id="PRO_5007287911" description="DUF7580 domain-containing protein" evidence="1">
    <location>
        <begin position="21"/>
        <end position="552"/>
    </location>
</feature>
<dbReference type="GeneID" id="28830530"/>
<evidence type="ECO:0000313" key="3">
    <source>
        <dbReference type="EMBL" id="KUJ07975.1"/>
    </source>
</evidence>
<evidence type="ECO:0000313" key="4">
    <source>
        <dbReference type="Proteomes" id="UP000070700"/>
    </source>
</evidence>
<name>A0A132B6E9_MOLSC</name>
<keyword evidence="1" id="KW-0732">Signal</keyword>
<organism evidence="3 4">
    <name type="scientific">Mollisia scopiformis</name>
    <name type="common">Conifer needle endophyte fungus</name>
    <name type="synonym">Phialocephala scopiformis</name>
    <dbReference type="NCBI Taxonomy" id="149040"/>
    <lineage>
        <taxon>Eukaryota</taxon>
        <taxon>Fungi</taxon>
        <taxon>Dikarya</taxon>
        <taxon>Ascomycota</taxon>
        <taxon>Pezizomycotina</taxon>
        <taxon>Leotiomycetes</taxon>
        <taxon>Helotiales</taxon>
        <taxon>Mollisiaceae</taxon>
        <taxon>Mollisia</taxon>
    </lineage>
</organism>
<reference evidence="3 4" key="1">
    <citation type="submission" date="2015-10" db="EMBL/GenBank/DDBJ databases">
        <title>Full genome of DAOMC 229536 Phialocephala scopiformis, a fungal endophyte of spruce producing the potent anti-insectan compound rugulosin.</title>
        <authorList>
            <consortium name="DOE Joint Genome Institute"/>
            <person name="Walker A.K."/>
            <person name="Frasz S.L."/>
            <person name="Seifert K.A."/>
            <person name="Miller J.D."/>
            <person name="Mondo S.J."/>
            <person name="Labutti K."/>
            <person name="Lipzen A."/>
            <person name="Dockter R."/>
            <person name="Kennedy M."/>
            <person name="Grigoriev I.V."/>
            <person name="Spatafora J.W."/>
        </authorList>
    </citation>
    <scope>NUCLEOTIDE SEQUENCE [LARGE SCALE GENOMIC DNA]</scope>
    <source>
        <strain evidence="3 4">CBS 120377</strain>
    </source>
</reference>
<dbReference type="InterPro" id="IPR056002">
    <property type="entry name" value="DUF7580"/>
</dbReference>
<evidence type="ECO:0000259" key="2">
    <source>
        <dbReference type="Pfam" id="PF24476"/>
    </source>
</evidence>
<dbReference type="InParanoid" id="A0A132B6E9"/>